<evidence type="ECO:0000313" key="3">
    <source>
        <dbReference type="Proteomes" id="UP000070133"/>
    </source>
</evidence>
<comment type="caution">
    <text evidence="2">The sequence shown here is derived from an EMBL/GenBank/DDBJ whole genome shotgun (WGS) entry which is preliminary data.</text>
</comment>
<feature type="transmembrane region" description="Helical" evidence="1">
    <location>
        <begin position="231"/>
        <end position="250"/>
    </location>
</feature>
<protein>
    <submittedName>
        <fullName evidence="2">Uncharacterized protein</fullName>
    </submittedName>
</protein>
<feature type="transmembrane region" description="Helical" evidence="1">
    <location>
        <begin position="509"/>
        <end position="530"/>
    </location>
</feature>
<keyword evidence="1" id="KW-1133">Transmembrane helix</keyword>
<feature type="transmembrane region" description="Helical" evidence="1">
    <location>
        <begin position="301"/>
        <end position="321"/>
    </location>
</feature>
<dbReference type="EMBL" id="LFZN01000025">
    <property type="protein sequence ID" value="KXT03931.1"/>
    <property type="molecule type" value="Genomic_DNA"/>
</dbReference>
<reference evidence="2 3" key="1">
    <citation type="submission" date="2015-07" db="EMBL/GenBank/DDBJ databases">
        <title>Comparative genomics of the Sigatoka disease complex on banana suggests a link between parallel evolutionary changes in Pseudocercospora fijiensis and Pseudocercospora eumusae and increased virulence on the banana host.</title>
        <authorList>
            <person name="Chang T.-C."/>
            <person name="Salvucci A."/>
            <person name="Crous P.W."/>
            <person name="Stergiopoulos I."/>
        </authorList>
    </citation>
    <scope>NUCLEOTIDE SEQUENCE [LARGE SCALE GENOMIC DNA]</scope>
    <source>
        <strain evidence="2 3">CBS 114824</strain>
    </source>
</reference>
<feature type="transmembrane region" description="Helical" evidence="1">
    <location>
        <begin position="190"/>
        <end position="211"/>
    </location>
</feature>
<dbReference type="OrthoDB" id="3177213at2759"/>
<accession>A0A139HN77</accession>
<keyword evidence="1" id="KW-0812">Transmembrane</keyword>
<proteinExistence type="predicted"/>
<organism evidence="2 3">
    <name type="scientific">Pseudocercospora eumusae</name>
    <dbReference type="NCBI Taxonomy" id="321146"/>
    <lineage>
        <taxon>Eukaryota</taxon>
        <taxon>Fungi</taxon>
        <taxon>Dikarya</taxon>
        <taxon>Ascomycota</taxon>
        <taxon>Pezizomycotina</taxon>
        <taxon>Dothideomycetes</taxon>
        <taxon>Dothideomycetidae</taxon>
        <taxon>Mycosphaerellales</taxon>
        <taxon>Mycosphaerellaceae</taxon>
        <taxon>Pseudocercospora</taxon>
    </lineage>
</organism>
<keyword evidence="3" id="KW-1185">Reference proteome</keyword>
<feature type="transmembrane region" description="Helical" evidence="1">
    <location>
        <begin position="114"/>
        <end position="134"/>
    </location>
</feature>
<gene>
    <name evidence="2" type="ORF">AC578_9233</name>
</gene>
<dbReference type="PANTHER" id="PTHR42101:SF1">
    <property type="entry name" value="LOW TEMPERATURE REQUIREMENT A"/>
    <property type="match status" value="1"/>
</dbReference>
<keyword evidence="1" id="KW-0472">Membrane</keyword>
<dbReference type="Pfam" id="PF06772">
    <property type="entry name" value="LtrA"/>
    <property type="match status" value="1"/>
</dbReference>
<evidence type="ECO:0000256" key="1">
    <source>
        <dbReference type="SAM" id="Phobius"/>
    </source>
</evidence>
<sequence length="653" mass="74614">MSEKNLHLIPRKHLTHEASHGVEATIPECDENDQNSLNSLRQSPHVLLVKETTPAELFYDLFFVANLAAFTYVHSVTDGRTLEQYICFFCVLWFTWFQVTLYDVRFAVDCVTSRIWKAFQFGVMMGLAATGPMFKLGNKWDERGLPIDNYLHALTLVLMASRLILVLQYFQTGIFISKYKETRMPMLLMLVLYASAAIIYGSLACTFKISNLDAHSDPNWKSHNHSNHKGWIAWYLVGFAECILATAISCKWRKIGYKGTHLVQRMSLLTLIIIGEGIITLTKSCQTIARVHSITWNPTTVSGLLCGVLILYFIYMLYFDWIEEGHHFGSIRQQVWAGLHFILHLAVVLAGQGLGQCLLWSAMTHKANSLTATFKKWLTKLNGQGYNRENFNEAVREWTDISRNITEDEGYAAKDPATVLRDLKDEYSIQEALKYMIYRNESWPNAMQLMFYTDYLAIMTITGFNKVKLYDEIQDLKLVEGTLDVSNWTLDKNRVKQLGKVADMFRLTYIYFFVSLGVVVLVCTALAFLSQREKQMYHKARILCSMLVGIGLCCMISMAFGHPNAFQKYTGSPWLIPSVAILLFIVVILNNVKPILPWGRSCKKCKQRQVFPHGRHGDDCDAHEEDKAGGFDDALRQCSTCTIQEERQAWRAA</sequence>
<dbReference type="AlphaFoldDB" id="A0A139HN77"/>
<dbReference type="STRING" id="321146.A0A139HN77"/>
<feature type="transmembrane region" description="Helical" evidence="1">
    <location>
        <begin position="341"/>
        <end position="363"/>
    </location>
</feature>
<evidence type="ECO:0000313" key="2">
    <source>
        <dbReference type="EMBL" id="KXT03931.1"/>
    </source>
</evidence>
<name>A0A139HN77_9PEZI</name>
<feature type="transmembrane region" description="Helical" evidence="1">
    <location>
        <begin position="150"/>
        <end position="170"/>
    </location>
</feature>
<feature type="transmembrane region" description="Helical" evidence="1">
    <location>
        <begin position="542"/>
        <end position="562"/>
    </location>
</feature>
<feature type="transmembrane region" description="Helical" evidence="1">
    <location>
        <begin position="574"/>
        <end position="592"/>
    </location>
</feature>
<dbReference type="PANTHER" id="PTHR42101">
    <property type="entry name" value="CHROMOSOME 16, WHOLE GENOME SHOTGUN SEQUENCE"/>
    <property type="match status" value="1"/>
</dbReference>
<dbReference type="Proteomes" id="UP000070133">
    <property type="component" value="Unassembled WGS sequence"/>
</dbReference>
<feature type="transmembrane region" description="Helical" evidence="1">
    <location>
        <begin position="82"/>
        <end position="102"/>
    </location>
</feature>
<dbReference type="InterPro" id="IPR010640">
    <property type="entry name" value="Low_temperature_requirement_A"/>
</dbReference>